<evidence type="ECO:0000256" key="2">
    <source>
        <dbReference type="ARBA" id="ARBA00009285"/>
    </source>
</evidence>
<dbReference type="PROSITE" id="PS51450">
    <property type="entry name" value="LRR"/>
    <property type="match status" value="1"/>
</dbReference>
<dbReference type="GeneID" id="20672742"/>
<keyword evidence="3" id="KW-0813">Transport</keyword>
<comment type="subcellular location">
    <subcellularLocation>
        <location evidence="1">Nucleus</location>
    </subcellularLocation>
</comment>
<dbReference type="GO" id="GO:0005634">
    <property type="term" value="C:nucleus"/>
    <property type="evidence" value="ECO:0007669"/>
    <property type="project" value="UniProtKB-SubCell"/>
</dbReference>
<evidence type="ECO:0000256" key="4">
    <source>
        <dbReference type="ARBA" id="ARBA00022614"/>
    </source>
</evidence>
<dbReference type="EMBL" id="KI925457">
    <property type="protein sequence ID" value="ETW83007.1"/>
    <property type="molecule type" value="Genomic_DNA"/>
</dbReference>
<dbReference type="SUPFAM" id="SSF52058">
    <property type="entry name" value="L domain-like"/>
    <property type="match status" value="1"/>
</dbReference>
<feature type="compositionally biased region" description="Basic and acidic residues" evidence="8">
    <location>
        <begin position="23"/>
        <end position="37"/>
    </location>
</feature>
<dbReference type="Gene3D" id="1.10.8.10">
    <property type="entry name" value="DNA helicase RuvA subunit, C-terminal domain"/>
    <property type="match status" value="1"/>
</dbReference>
<dbReference type="PANTHER" id="PTHR10662:SF22">
    <property type="entry name" value="NUCLEAR RNA EXPORT FACTOR 1"/>
    <property type="match status" value="1"/>
</dbReference>
<keyword evidence="6" id="KW-0509">mRNA transport</keyword>
<dbReference type="KEGG" id="hir:HETIRDRAFT_408984"/>
<feature type="region of interest" description="Disordered" evidence="8">
    <location>
        <begin position="1"/>
        <end position="47"/>
    </location>
</feature>
<dbReference type="PROSITE" id="PS51281">
    <property type="entry name" value="TAP_C"/>
    <property type="match status" value="1"/>
</dbReference>
<dbReference type="SUPFAM" id="SSF54427">
    <property type="entry name" value="NTF2-like"/>
    <property type="match status" value="1"/>
</dbReference>
<dbReference type="InParanoid" id="W4KAZ5"/>
<dbReference type="Pfam" id="PF03943">
    <property type="entry name" value="TAP_C"/>
    <property type="match status" value="1"/>
</dbReference>
<dbReference type="InterPro" id="IPR005637">
    <property type="entry name" value="TAP_C_dom"/>
</dbReference>
<accession>W4KAZ5</accession>
<keyword evidence="7" id="KW-0539">Nucleus</keyword>
<evidence type="ECO:0000256" key="5">
    <source>
        <dbReference type="ARBA" id="ARBA00022737"/>
    </source>
</evidence>
<evidence type="ECO:0000256" key="6">
    <source>
        <dbReference type="ARBA" id="ARBA00022816"/>
    </source>
</evidence>
<evidence type="ECO:0000256" key="8">
    <source>
        <dbReference type="SAM" id="MobiDB-lite"/>
    </source>
</evidence>
<name>W4KAZ5_HETIT</name>
<evidence type="ECO:0000259" key="10">
    <source>
        <dbReference type="PROSITE" id="PS51281"/>
    </source>
</evidence>
<organism evidence="11 12">
    <name type="scientific">Heterobasidion irregulare (strain TC 32-1)</name>
    <dbReference type="NCBI Taxonomy" id="747525"/>
    <lineage>
        <taxon>Eukaryota</taxon>
        <taxon>Fungi</taxon>
        <taxon>Dikarya</taxon>
        <taxon>Basidiomycota</taxon>
        <taxon>Agaricomycotina</taxon>
        <taxon>Agaricomycetes</taxon>
        <taxon>Russulales</taxon>
        <taxon>Bondarzewiaceae</taxon>
        <taxon>Heterobasidion</taxon>
        <taxon>Heterobasidion annosum species complex</taxon>
    </lineage>
</organism>
<proteinExistence type="inferred from homology"/>
<evidence type="ECO:0000313" key="11">
    <source>
        <dbReference type="EMBL" id="ETW83007.1"/>
    </source>
</evidence>
<dbReference type="SMART" id="SM00804">
    <property type="entry name" value="TAP_C"/>
    <property type="match status" value="1"/>
</dbReference>
<keyword evidence="12" id="KW-1185">Reference proteome</keyword>
<sequence length="590" mass="64856">MFSTPAASSSAVATNALRSAGLMDRDERMRDATDKPGGRKGTSKIRSHRPRLIDAIKDPAGPSRNSMLASRMGVASSEPLSIRGAARPTAAGRIRRNAISVNTAKSSTITGKPLEIWREFVQKRYNRDLRFLNLERMSEDTILSKACLVPPGVPGSSGKEAAVIFKMASQLRPPVRSLSLANNNLSSTHIISTLPHYLPDLANLSLENNNLRTWKDIDSLSQVSDKRDKLKNLRELILLGNPVREQQNRGDQYKNHIIRRFPTLEMLDKEAVTKIAFDNPAASAPASSTVRRPIATAFPSEMRPPFVTGVDGSIVSNFFARFFPLFDNHRAGLMDVYYESATFSFQANTHIPDRARIQGFQHSKEMPKQSHLQWPSWLAAGSRNLSRVAGAVDKMVQSLHVGREEVVKAISSLPQTIHDVAAAPEKFCVDAWPITQDEKTILFLSVHGQFIEAPAGGIRSFDRSFVLAPASPGSRAQVNGWGVEILSDQLVIRNYSSHEAWKPGPLLVQANPSTSSLSAPAPQITIAPAMQEALSVIPEPQRSLVLQISQRTRLNVRFAVDCLEGNGWVLEKALANFEQVKNTLGPDAFV</sequence>
<dbReference type="HOGENOM" id="CLU_024991_0_0_1"/>
<dbReference type="RefSeq" id="XP_009545299.1">
    <property type="nucleotide sequence ID" value="XM_009547004.1"/>
</dbReference>
<dbReference type="GO" id="GO:0003723">
    <property type="term" value="F:RNA binding"/>
    <property type="evidence" value="ECO:0007669"/>
    <property type="project" value="TreeGrafter"/>
</dbReference>
<feature type="domain" description="NTF2" evidence="9">
    <location>
        <begin position="314"/>
        <end position="492"/>
    </location>
</feature>
<evidence type="ECO:0000259" key="9">
    <source>
        <dbReference type="PROSITE" id="PS50177"/>
    </source>
</evidence>
<dbReference type="FunCoup" id="W4KAZ5">
    <property type="interactions" value="288"/>
</dbReference>
<feature type="domain" description="TAP-C" evidence="10">
    <location>
        <begin position="539"/>
        <end position="590"/>
    </location>
</feature>
<feature type="compositionally biased region" description="Low complexity" evidence="8">
    <location>
        <begin position="1"/>
        <end position="16"/>
    </location>
</feature>
<dbReference type="eggNOG" id="KOG3763">
    <property type="taxonomic scope" value="Eukaryota"/>
</dbReference>
<evidence type="ECO:0000256" key="1">
    <source>
        <dbReference type="ARBA" id="ARBA00004123"/>
    </source>
</evidence>
<dbReference type="STRING" id="747525.W4KAZ5"/>
<keyword evidence="4" id="KW-0433">Leucine-rich repeat</keyword>
<dbReference type="InterPro" id="IPR009060">
    <property type="entry name" value="UBA-like_sf"/>
</dbReference>
<evidence type="ECO:0000256" key="7">
    <source>
        <dbReference type="ARBA" id="ARBA00023242"/>
    </source>
</evidence>
<dbReference type="Proteomes" id="UP000030671">
    <property type="component" value="Unassembled WGS sequence"/>
</dbReference>
<dbReference type="Pfam" id="PF14580">
    <property type="entry name" value="LRR_9"/>
    <property type="match status" value="1"/>
</dbReference>
<evidence type="ECO:0000256" key="3">
    <source>
        <dbReference type="ARBA" id="ARBA00022448"/>
    </source>
</evidence>
<dbReference type="OrthoDB" id="25872at2759"/>
<dbReference type="InterPro" id="IPR032710">
    <property type="entry name" value="NTF2-like_dom_sf"/>
</dbReference>
<dbReference type="AlphaFoldDB" id="W4KAZ5"/>
<dbReference type="CDD" id="cd14342">
    <property type="entry name" value="UBA_TAP-C"/>
    <property type="match status" value="1"/>
</dbReference>
<dbReference type="PANTHER" id="PTHR10662">
    <property type="entry name" value="NUCLEAR RNA EXPORT FACTOR"/>
    <property type="match status" value="1"/>
</dbReference>
<keyword evidence="5" id="KW-0677">Repeat</keyword>
<dbReference type="SUPFAM" id="SSF46934">
    <property type="entry name" value="UBA-like"/>
    <property type="match status" value="1"/>
</dbReference>
<dbReference type="GO" id="GO:0016973">
    <property type="term" value="P:poly(A)+ mRNA export from nucleus"/>
    <property type="evidence" value="ECO:0007669"/>
    <property type="project" value="TreeGrafter"/>
</dbReference>
<dbReference type="Pfam" id="PF22602">
    <property type="entry name" value="NXF_NTF2"/>
    <property type="match status" value="1"/>
</dbReference>
<dbReference type="InterPro" id="IPR018222">
    <property type="entry name" value="Nuclear_transport_factor_2_euk"/>
</dbReference>
<evidence type="ECO:0008006" key="13">
    <source>
        <dbReference type="Google" id="ProtNLM"/>
    </source>
</evidence>
<dbReference type="Gene3D" id="3.10.450.50">
    <property type="match status" value="1"/>
</dbReference>
<comment type="similarity">
    <text evidence="2">Belongs to the NXF family.</text>
</comment>
<dbReference type="InterPro" id="IPR030217">
    <property type="entry name" value="NXF_fam"/>
</dbReference>
<dbReference type="Gene3D" id="3.80.10.10">
    <property type="entry name" value="Ribonuclease Inhibitor"/>
    <property type="match status" value="1"/>
</dbReference>
<reference evidence="11 12" key="1">
    <citation type="journal article" date="2012" name="New Phytol.">
        <title>Insight into trade-off between wood decay and parasitism from the genome of a fungal forest pathogen.</title>
        <authorList>
            <person name="Olson A."/>
            <person name="Aerts A."/>
            <person name="Asiegbu F."/>
            <person name="Belbahri L."/>
            <person name="Bouzid O."/>
            <person name="Broberg A."/>
            <person name="Canback B."/>
            <person name="Coutinho P.M."/>
            <person name="Cullen D."/>
            <person name="Dalman K."/>
            <person name="Deflorio G."/>
            <person name="van Diepen L.T."/>
            <person name="Dunand C."/>
            <person name="Duplessis S."/>
            <person name="Durling M."/>
            <person name="Gonthier P."/>
            <person name="Grimwood J."/>
            <person name="Fossdal C.G."/>
            <person name="Hansson D."/>
            <person name="Henrissat B."/>
            <person name="Hietala A."/>
            <person name="Himmelstrand K."/>
            <person name="Hoffmeister D."/>
            <person name="Hogberg N."/>
            <person name="James T.Y."/>
            <person name="Karlsson M."/>
            <person name="Kohler A."/>
            <person name="Kues U."/>
            <person name="Lee Y.H."/>
            <person name="Lin Y.C."/>
            <person name="Lind M."/>
            <person name="Lindquist E."/>
            <person name="Lombard V."/>
            <person name="Lucas S."/>
            <person name="Lunden K."/>
            <person name="Morin E."/>
            <person name="Murat C."/>
            <person name="Park J."/>
            <person name="Raffaello T."/>
            <person name="Rouze P."/>
            <person name="Salamov A."/>
            <person name="Schmutz J."/>
            <person name="Solheim H."/>
            <person name="Stahlberg J."/>
            <person name="Velez H."/>
            <person name="de Vries R.P."/>
            <person name="Wiebenga A."/>
            <person name="Woodward S."/>
            <person name="Yakovlev I."/>
            <person name="Garbelotto M."/>
            <person name="Martin F."/>
            <person name="Grigoriev I.V."/>
            <person name="Stenlid J."/>
        </authorList>
    </citation>
    <scope>NUCLEOTIDE SEQUENCE [LARGE SCALE GENOMIC DNA]</scope>
    <source>
        <strain evidence="11 12">TC 32-1</strain>
    </source>
</reference>
<protein>
    <recommendedName>
        <fullName evidence="13">NTF2 domain-containing protein</fullName>
    </recommendedName>
</protein>
<dbReference type="InterPro" id="IPR032675">
    <property type="entry name" value="LRR_dom_sf"/>
</dbReference>
<evidence type="ECO:0000313" key="12">
    <source>
        <dbReference type="Proteomes" id="UP000030671"/>
    </source>
</evidence>
<dbReference type="InterPro" id="IPR002075">
    <property type="entry name" value="NTF2_dom"/>
</dbReference>
<dbReference type="PROSITE" id="PS50177">
    <property type="entry name" value="NTF2_DOMAIN"/>
    <property type="match status" value="1"/>
</dbReference>
<dbReference type="InterPro" id="IPR001611">
    <property type="entry name" value="Leu-rich_rpt"/>
</dbReference>
<gene>
    <name evidence="11" type="ORF">HETIRDRAFT_408984</name>
</gene>